<proteinExistence type="inferred from homology"/>
<dbReference type="PIRSF" id="PIRSF002161">
    <property type="entry name" value="Ribosomal_L5"/>
    <property type="match status" value="1"/>
</dbReference>
<gene>
    <name evidence="9" type="ORF">ACD_49C00038G0023</name>
</gene>
<dbReference type="Pfam" id="PF00673">
    <property type="entry name" value="Ribosomal_L5_C"/>
    <property type="match status" value="1"/>
</dbReference>
<evidence type="ECO:0000259" key="7">
    <source>
        <dbReference type="Pfam" id="PF00281"/>
    </source>
</evidence>
<dbReference type="Gene3D" id="3.30.1440.10">
    <property type="match status" value="1"/>
</dbReference>
<keyword evidence="3 6" id="KW-0687">Ribonucleoprotein</keyword>
<dbReference type="InterPro" id="IPR031310">
    <property type="entry name" value="Ribosomal_uL5_N"/>
</dbReference>
<dbReference type="AlphaFoldDB" id="K2BW50"/>
<name>K2BW50_9BACT</name>
<evidence type="ECO:0000259" key="8">
    <source>
        <dbReference type="Pfam" id="PF00673"/>
    </source>
</evidence>
<evidence type="ECO:0000256" key="4">
    <source>
        <dbReference type="ARBA" id="ARBA00035245"/>
    </source>
</evidence>
<evidence type="ECO:0000256" key="3">
    <source>
        <dbReference type="ARBA" id="ARBA00023274"/>
    </source>
</evidence>
<dbReference type="PANTHER" id="PTHR11994">
    <property type="entry name" value="60S RIBOSOMAL PROTEIN L11-RELATED"/>
    <property type="match status" value="1"/>
</dbReference>
<dbReference type="GO" id="GO:0005840">
    <property type="term" value="C:ribosome"/>
    <property type="evidence" value="ECO:0007669"/>
    <property type="project" value="UniProtKB-KW"/>
</dbReference>
<dbReference type="GO" id="GO:0003735">
    <property type="term" value="F:structural constituent of ribosome"/>
    <property type="evidence" value="ECO:0007669"/>
    <property type="project" value="InterPro"/>
</dbReference>
<feature type="domain" description="Large ribosomal subunit protein uL5 N-terminal" evidence="7">
    <location>
        <begin position="23"/>
        <end position="80"/>
    </location>
</feature>
<keyword evidence="2 6" id="KW-0689">Ribosomal protein</keyword>
<sequence length="179" mass="21545">MSFKKNYKEKILPNLKKDLGIKNNMEIPKLEKIVLNMWIWTYLKTGWKDYSTLKNDLALIAGQAPVVKNAKKAISNFKLREWMPVWLMVTLRWDKMFYFLEKFVSITSSRIRDFRGFSQKSFDKEGNYNFWIKEHTIFPEVPQLDVVKPYWMQITIKIKWNNKDHNKALLQALEFPFTK</sequence>
<feature type="domain" description="Large ribosomal subunit protein uL5 C-terminal" evidence="8">
    <location>
        <begin position="87"/>
        <end position="177"/>
    </location>
</feature>
<evidence type="ECO:0000313" key="9">
    <source>
        <dbReference type="EMBL" id="EKD66489.1"/>
    </source>
</evidence>
<dbReference type="InterPro" id="IPR020930">
    <property type="entry name" value="Ribosomal_uL5_bac-type"/>
</dbReference>
<dbReference type="InterPro" id="IPR022803">
    <property type="entry name" value="Ribosomal_uL5_dom_sf"/>
</dbReference>
<organism evidence="9">
    <name type="scientific">uncultured bacterium</name>
    <name type="common">gcode 4</name>
    <dbReference type="NCBI Taxonomy" id="1234023"/>
    <lineage>
        <taxon>Bacteria</taxon>
        <taxon>environmental samples</taxon>
    </lineage>
</organism>
<dbReference type="GO" id="GO:0006412">
    <property type="term" value="P:translation"/>
    <property type="evidence" value="ECO:0007669"/>
    <property type="project" value="InterPro"/>
</dbReference>
<dbReference type="NCBIfam" id="NF000585">
    <property type="entry name" value="PRK00010.1"/>
    <property type="match status" value="1"/>
</dbReference>
<dbReference type="InterPro" id="IPR002132">
    <property type="entry name" value="Ribosomal_uL5"/>
</dbReference>
<dbReference type="FunFam" id="3.30.1440.10:FF:000001">
    <property type="entry name" value="50S ribosomal protein L5"/>
    <property type="match status" value="1"/>
</dbReference>
<dbReference type="EMBL" id="AMFJ01021624">
    <property type="protein sequence ID" value="EKD66489.1"/>
    <property type="molecule type" value="Genomic_DNA"/>
</dbReference>
<dbReference type="SUPFAM" id="SSF55282">
    <property type="entry name" value="RL5-like"/>
    <property type="match status" value="1"/>
</dbReference>
<evidence type="ECO:0000256" key="2">
    <source>
        <dbReference type="ARBA" id="ARBA00022980"/>
    </source>
</evidence>
<dbReference type="GO" id="GO:1990904">
    <property type="term" value="C:ribonucleoprotein complex"/>
    <property type="evidence" value="ECO:0007669"/>
    <property type="project" value="UniProtKB-KW"/>
</dbReference>
<dbReference type="InterPro" id="IPR031309">
    <property type="entry name" value="Ribosomal_uL5_C"/>
</dbReference>
<reference evidence="9" key="1">
    <citation type="journal article" date="2012" name="Science">
        <title>Fermentation, hydrogen, and sulfur metabolism in multiple uncultivated bacterial phyla.</title>
        <authorList>
            <person name="Wrighton K.C."/>
            <person name="Thomas B.C."/>
            <person name="Sharon I."/>
            <person name="Miller C.S."/>
            <person name="Castelle C.J."/>
            <person name="VerBerkmoes N.C."/>
            <person name="Wilkins M.J."/>
            <person name="Hettich R.L."/>
            <person name="Lipton M.S."/>
            <person name="Williams K.H."/>
            <person name="Long P.E."/>
            <person name="Banfield J.F."/>
        </authorList>
    </citation>
    <scope>NUCLEOTIDE SEQUENCE [LARGE SCALE GENOMIC DNA]</scope>
</reference>
<protein>
    <recommendedName>
        <fullName evidence="4">Large ribosomal subunit protein uL5</fullName>
    </recommendedName>
    <alternativeName>
        <fullName evidence="5">50S ribosomal protein L5</fullName>
    </alternativeName>
</protein>
<accession>K2BW50</accession>
<comment type="similarity">
    <text evidence="1 6">Belongs to the universal ribosomal protein uL5 family.</text>
</comment>
<comment type="caution">
    <text evidence="9">The sequence shown here is derived from an EMBL/GenBank/DDBJ whole genome shotgun (WGS) entry which is preliminary data.</text>
</comment>
<dbReference type="Pfam" id="PF00281">
    <property type="entry name" value="Ribosomal_L5"/>
    <property type="match status" value="1"/>
</dbReference>
<evidence type="ECO:0000256" key="6">
    <source>
        <dbReference type="RuleBase" id="RU003930"/>
    </source>
</evidence>
<evidence type="ECO:0000256" key="5">
    <source>
        <dbReference type="ARBA" id="ARBA00035461"/>
    </source>
</evidence>
<evidence type="ECO:0000256" key="1">
    <source>
        <dbReference type="ARBA" id="ARBA00008553"/>
    </source>
</evidence>